<dbReference type="RefSeq" id="WP_345477378.1">
    <property type="nucleotide sequence ID" value="NZ_BAABLW010000007.1"/>
</dbReference>
<proteinExistence type="predicted"/>
<organism evidence="2 3">
    <name type="scientific">Nesterenkonia rhizosphaerae</name>
    <dbReference type="NCBI Taxonomy" id="1348272"/>
    <lineage>
        <taxon>Bacteria</taxon>
        <taxon>Bacillati</taxon>
        <taxon>Actinomycetota</taxon>
        <taxon>Actinomycetes</taxon>
        <taxon>Micrococcales</taxon>
        <taxon>Micrococcaceae</taxon>
        <taxon>Nesterenkonia</taxon>
    </lineage>
</organism>
<evidence type="ECO:0000313" key="2">
    <source>
        <dbReference type="EMBL" id="GAA4919540.1"/>
    </source>
</evidence>
<feature type="domain" description="DnaJ homologue subfamily C member 28 conserved" evidence="1">
    <location>
        <begin position="27"/>
        <end position="92"/>
    </location>
</feature>
<accession>A0ABP9FWM1</accession>
<dbReference type="InterPro" id="IPR018961">
    <property type="entry name" value="DnaJ_homolog_subfam-C_membr-28"/>
</dbReference>
<dbReference type="Pfam" id="PF09350">
    <property type="entry name" value="DJC28_CD"/>
    <property type="match status" value="1"/>
</dbReference>
<dbReference type="Proteomes" id="UP001500368">
    <property type="component" value="Unassembled WGS sequence"/>
</dbReference>
<gene>
    <name evidence="2" type="ORF">GCM10025790_14320</name>
</gene>
<keyword evidence="3" id="KW-1185">Reference proteome</keyword>
<evidence type="ECO:0000259" key="1">
    <source>
        <dbReference type="Pfam" id="PF09350"/>
    </source>
</evidence>
<comment type="caution">
    <text evidence="2">The sequence shown here is derived from an EMBL/GenBank/DDBJ whole genome shotgun (WGS) entry which is preliminary data.</text>
</comment>
<protein>
    <submittedName>
        <fullName evidence="2">DUF1992 domain-containing protein</fullName>
    </submittedName>
</protein>
<dbReference type="EMBL" id="BAABLW010000007">
    <property type="protein sequence ID" value="GAA4919540.1"/>
    <property type="molecule type" value="Genomic_DNA"/>
</dbReference>
<evidence type="ECO:0000313" key="3">
    <source>
        <dbReference type="Proteomes" id="UP001500368"/>
    </source>
</evidence>
<reference evidence="3" key="1">
    <citation type="journal article" date="2019" name="Int. J. Syst. Evol. Microbiol.">
        <title>The Global Catalogue of Microorganisms (GCM) 10K type strain sequencing project: providing services to taxonomists for standard genome sequencing and annotation.</title>
        <authorList>
            <consortium name="The Broad Institute Genomics Platform"/>
            <consortium name="The Broad Institute Genome Sequencing Center for Infectious Disease"/>
            <person name="Wu L."/>
            <person name="Ma J."/>
        </authorList>
    </citation>
    <scope>NUCLEOTIDE SEQUENCE [LARGE SCALE GENOMIC DNA]</scope>
    <source>
        <strain evidence="3">JCM 19129</strain>
    </source>
</reference>
<name>A0ABP9FWM1_9MICC</name>
<sequence>MQQWDSSARFCDPAAFVVDIEVTIALMADYQIRKATERGEFDDLPGSGEPLELSDHYDPDWWFKSLVKREKLALLPLSVELRREDAQLEVALDRLLDEQAVRHEVEGFNQRVIRARYEPPEGPPLLTMPRDVDATVAAWASRRAERIQKAKSEARERAEQAQREVRPSWFRRWFTRG</sequence>